<sequence length="374" mass="44639">MKKAVLFIIFKREELTNRVFEVIREVKPPRLYVVADGPREEVKDEYEKCMATRKVIEKVDWDCEVKTLFREKNVGCRLSISGGISWFFENEEDGIILEDDCLPDKSFFSFCEELLDYYKDNEKIMSIGGFHYGEPCTKYSYYFSSIMQCWGWATWRRAWKYYDTNLEKYSYEDICHKIDKIYKDAYMRRHWKDIAYMMKNPEIQKERKVDSWSYTWTISIIQEQGICIDPNVNLVSNIGWGIDSVHCLDPDFYLANTPISSIDKITHPTKVETSIDIDEYVCYYRFSFRNAEEYMQILENDKICLNTKIQQLENNVQELNAKIKELEMINSELENTKNNIIINTKTIIDKVAWYIPLKKQRVKFKENLYKKIGI</sequence>
<dbReference type="Gene3D" id="3.90.550.10">
    <property type="entry name" value="Spore Coat Polysaccharide Biosynthesis Protein SpsA, Chain A"/>
    <property type="match status" value="1"/>
</dbReference>
<name>J9UFE6_BRAPL</name>
<protein>
    <submittedName>
        <fullName evidence="2">Putative glyocosyltransferase protein</fullName>
    </submittedName>
</protein>
<dbReference type="SUPFAM" id="SSF53448">
    <property type="entry name" value="Nucleotide-diphospho-sugar transferases"/>
    <property type="match status" value="1"/>
</dbReference>
<evidence type="ECO:0000256" key="1">
    <source>
        <dbReference type="SAM" id="Coils"/>
    </source>
</evidence>
<feature type="coiled-coil region" evidence="1">
    <location>
        <begin position="295"/>
        <end position="343"/>
    </location>
</feature>
<gene>
    <name evidence="2" type="ORF">B2904_orf12</name>
</gene>
<evidence type="ECO:0000313" key="3">
    <source>
        <dbReference type="Proteomes" id="UP000007346"/>
    </source>
</evidence>
<accession>J9UFE6</accession>
<organism evidence="2 3">
    <name type="scientific">Brachyspira pilosicoli B2904</name>
    <dbReference type="NCBI Taxonomy" id="1133568"/>
    <lineage>
        <taxon>Bacteria</taxon>
        <taxon>Pseudomonadati</taxon>
        <taxon>Spirochaetota</taxon>
        <taxon>Spirochaetia</taxon>
        <taxon>Brachyspirales</taxon>
        <taxon>Brachyspiraceae</taxon>
        <taxon>Brachyspira</taxon>
    </lineage>
</organism>
<dbReference type="KEGG" id="bpj:B2904_orf12"/>
<keyword evidence="2" id="KW-0808">Transferase</keyword>
<evidence type="ECO:0000313" key="2">
    <source>
        <dbReference type="EMBL" id="AFR69370.1"/>
    </source>
</evidence>
<dbReference type="RefSeq" id="WP_014935049.1">
    <property type="nucleotide sequence ID" value="NC_018607.1"/>
</dbReference>
<dbReference type="HOGENOM" id="CLU_054735_0_0_12"/>
<dbReference type="GO" id="GO:0016740">
    <property type="term" value="F:transferase activity"/>
    <property type="evidence" value="ECO:0007669"/>
    <property type="project" value="UniProtKB-KW"/>
</dbReference>
<dbReference type="Proteomes" id="UP000007346">
    <property type="component" value="Chromosome"/>
</dbReference>
<dbReference type="PATRIC" id="fig|1133568.3.peg.12"/>
<proteinExistence type="predicted"/>
<dbReference type="InterPro" id="IPR029044">
    <property type="entry name" value="Nucleotide-diphossugar_trans"/>
</dbReference>
<keyword evidence="1" id="KW-0175">Coiled coil</keyword>
<reference evidence="2 3" key="1">
    <citation type="journal article" date="2012" name="BMC Genomics">
        <title>Comparative genomics of Brachyspira pilosicoli strains: genome rearrangements, reductions and correlation of genetic compliment with phenotypic diversity.</title>
        <authorList>
            <person name="Mappley L.J."/>
            <person name="Black M.L."/>
            <person name="Abuoun M."/>
            <person name="Darby A.C."/>
            <person name="Woodward M.J."/>
            <person name="Parkhill J."/>
            <person name="Turner A.K."/>
            <person name="Bellgard M.I."/>
            <person name="La T."/>
            <person name="Phillips N.D."/>
            <person name="La Ragione R.M."/>
            <person name="Hampson D.J."/>
        </authorList>
    </citation>
    <scope>NUCLEOTIDE SEQUENCE [LARGE SCALE GENOMIC DNA]</scope>
    <source>
        <strain evidence="2">B2904</strain>
    </source>
</reference>
<dbReference type="EMBL" id="CP003490">
    <property type="protein sequence ID" value="AFR69370.1"/>
    <property type="molecule type" value="Genomic_DNA"/>
</dbReference>
<dbReference type="AlphaFoldDB" id="J9UFE6"/>